<dbReference type="PANTHER" id="PTHR31286">
    <property type="entry name" value="GLYCINE-RICH CELL WALL STRUCTURAL PROTEIN 1.8-LIKE"/>
    <property type="match status" value="1"/>
</dbReference>
<evidence type="ECO:0000256" key="1">
    <source>
        <dbReference type="SAM" id="MobiDB-lite"/>
    </source>
</evidence>
<feature type="compositionally biased region" description="Basic and acidic residues" evidence="1">
    <location>
        <begin position="8"/>
        <end position="22"/>
    </location>
</feature>
<evidence type="ECO:0000313" key="2">
    <source>
        <dbReference type="EMBL" id="KAF2610150.1"/>
    </source>
</evidence>
<protein>
    <recommendedName>
        <fullName evidence="3">DUF4283 domain-containing protein</fullName>
    </recommendedName>
</protein>
<evidence type="ECO:0008006" key="3">
    <source>
        <dbReference type="Google" id="ProtNLM"/>
    </source>
</evidence>
<reference evidence="2" key="1">
    <citation type="submission" date="2019-12" db="EMBL/GenBank/DDBJ databases">
        <title>Genome sequencing and annotation of Brassica cretica.</title>
        <authorList>
            <person name="Studholme D.J."/>
            <person name="Sarris P.F."/>
        </authorList>
    </citation>
    <scope>NUCLEOTIDE SEQUENCE</scope>
    <source>
        <strain evidence="2">PFS-102/07</strain>
        <tissue evidence="2">Leaf</tissue>
    </source>
</reference>
<feature type="compositionally biased region" description="Polar residues" evidence="1">
    <location>
        <begin position="702"/>
        <end position="716"/>
    </location>
</feature>
<organism evidence="2">
    <name type="scientific">Brassica cretica</name>
    <name type="common">Mustard</name>
    <dbReference type="NCBI Taxonomy" id="69181"/>
    <lineage>
        <taxon>Eukaryota</taxon>
        <taxon>Viridiplantae</taxon>
        <taxon>Streptophyta</taxon>
        <taxon>Embryophyta</taxon>
        <taxon>Tracheophyta</taxon>
        <taxon>Spermatophyta</taxon>
        <taxon>Magnoliopsida</taxon>
        <taxon>eudicotyledons</taxon>
        <taxon>Gunneridae</taxon>
        <taxon>Pentapetalae</taxon>
        <taxon>rosids</taxon>
        <taxon>malvids</taxon>
        <taxon>Brassicales</taxon>
        <taxon>Brassicaceae</taxon>
        <taxon>Brassiceae</taxon>
        <taxon>Brassica</taxon>
    </lineage>
</organism>
<dbReference type="AlphaFoldDB" id="A0A8S9LQ55"/>
<gene>
    <name evidence="2" type="ORF">F2Q70_00013071</name>
</gene>
<feature type="region of interest" description="Disordered" evidence="1">
    <location>
        <begin position="1"/>
        <end position="69"/>
    </location>
</feature>
<feature type="region of interest" description="Disordered" evidence="1">
    <location>
        <begin position="694"/>
        <end position="716"/>
    </location>
</feature>
<proteinExistence type="predicted"/>
<dbReference type="PANTHER" id="PTHR31286:SF133">
    <property type="entry name" value="TA11-LIKE NON-LTR RETROELEMENT PROTEIN-RELATED"/>
    <property type="match status" value="1"/>
</dbReference>
<comment type="caution">
    <text evidence="2">The sequence shown here is derived from an EMBL/GenBank/DDBJ whole genome shotgun (WGS) entry which is preliminary data.</text>
</comment>
<sequence length="836" mass="91277">MDLPEIPPFRKKDLPPHYHESHGSVAHSSTIAPPPPHCDDVLSGVPPATPGLLPTANLPHEAPPTLPDVPSASLPHEATLSLRDVHQQIQETVEQEPAPFVPSMGAWSRPLVLKFSPPCTPPEPSTPRSYDLQLLQSQIENFWPSLEEVINLKKMARYFPWAARMNPASRNLFCASRPTFRLDGTPEIIIPAKKLQNCSLKIPEISTVPASVTLKNIPTSCYSKLGISHTAFGLGEPMLTHKPRLDPFNIGDAKILVEIELDKNFPKKIALDDKLGNIFLVDVVYSWIPSTCERSEASSAKTDSLSSHGANSPKNSSIAFEHLSPIVNSTSVSTLAGSPSAHTTPAQVMDNVPSAIIINEGATPSGNDPTSTTLHSTKLLKLTQRYQEMEWHTVHGRGNRGHLPPHYHESHGSVAHSSTIAPPPPHCDDVLSGVPPATPGLLPTANLPHEAPPTLPDVPSASLPHEATLSLRDVHQQIQETVEQEPAPFVPSMGAWSRPLVLKFSPPCTPPEPFTPRSYDFQLLQSQIENFWPSLEEVINLKKMAHYFPWAARMNPASRNLFCASRPTFRLDGTPVIIIPAKNPLGSLKIPEISTVPAWVTLKNIPTSCYSKPGISHTAFGLGDPMLTHKPRLDPFNIGDAKILVEIELDKNFPKKIALDDKLEMFVPTNESRQDQEKVEILGVDIKSLLENNESEASSAKTDSLSSHGANSPKNSSIAFEHLSPIVKSTSVSTLAGSPSAHTTPAQVMDNVPSAIIINEGATPSGNYPTSTTPHSTKFIQEHGNIESDFHINKQIDEYGSVSRGGKLLKLTQRYQEMEWHTVQGRVNRSRKGRGS</sequence>
<dbReference type="InterPro" id="IPR040256">
    <property type="entry name" value="At4g02000-like"/>
</dbReference>
<name>A0A8S9LQ55_BRACR</name>
<dbReference type="EMBL" id="QGKY02000089">
    <property type="protein sequence ID" value="KAF2610150.1"/>
    <property type="molecule type" value="Genomic_DNA"/>
</dbReference>
<accession>A0A8S9LQ55</accession>